<evidence type="ECO:0000259" key="9">
    <source>
        <dbReference type="Pfam" id="PF07992"/>
    </source>
</evidence>
<feature type="binding site" evidence="7">
    <location>
        <begin position="319"/>
        <end position="321"/>
    </location>
    <ligand>
        <name>FAD</name>
        <dbReference type="ChEBI" id="CHEBI:57692"/>
    </ligand>
</feature>
<feature type="binding site" evidence="8">
    <location>
        <position position="205"/>
    </location>
    <ligand>
        <name>NADP(+)</name>
        <dbReference type="ChEBI" id="CHEBI:58349"/>
    </ligand>
</feature>
<dbReference type="InterPro" id="IPR023753">
    <property type="entry name" value="FAD/NAD-binding_dom"/>
</dbReference>
<dbReference type="PIRSF" id="PIRSF000362">
    <property type="entry name" value="FNR"/>
    <property type="match status" value="1"/>
</dbReference>
<evidence type="ECO:0000256" key="8">
    <source>
        <dbReference type="PIRSR" id="PIRSR000362-2"/>
    </source>
</evidence>
<organism evidence="10 11">
    <name type="scientific">Enhydrobacter aerosaccus</name>
    <dbReference type="NCBI Taxonomy" id="225324"/>
    <lineage>
        <taxon>Bacteria</taxon>
        <taxon>Pseudomonadati</taxon>
        <taxon>Pseudomonadota</taxon>
        <taxon>Alphaproteobacteria</taxon>
        <taxon>Hyphomicrobiales</taxon>
        <taxon>Enhydrobacter</taxon>
    </lineage>
</organism>
<dbReference type="PANTHER" id="PTHR48467:SF1">
    <property type="entry name" value="GLUTAMATE SYNTHASE 1 [NADH], CHLOROPLASTIC-LIKE"/>
    <property type="match status" value="1"/>
</dbReference>
<feature type="binding site" evidence="7">
    <location>
        <position position="78"/>
    </location>
    <ligand>
        <name>FAD</name>
        <dbReference type="ChEBI" id="CHEBI:57692"/>
    </ligand>
</feature>
<feature type="binding site" evidence="7">
    <location>
        <position position="13"/>
    </location>
    <ligand>
        <name>FAD</name>
        <dbReference type="ChEBI" id="CHEBI:57692"/>
    </ligand>
</feature>
<dbReference type="Gene3D" id="3.40.50.720">
    <property type="entry name" value="NAD(P)-binding Rossmann-like Domain"/>
    <property type="match status" value="1"/>
</dbReference>
<evidence type="ECO:0000256" key="3">
    <source>
        <dbReference type="ARBA" id="ARBA00022630"/>
    </source>
</evidence>
<evidence type="ECO:0000256" key="6">
    <source>
        <dbReference type="ARBA" id="ARBA00023002"/>
    </source>
</evidence>
<comment type="similarity">
    <text evidence="2">Belongs to the ferredoxin--NADP reductase type 1 family.</text>
</comment>
<keyword evidence="4 7" id="KW-0274">FAD</keyword>
<feature type="domain" description="FAD/NAD(P)-binding" evidence="9">
    <location>
        <begin position="3"/>
        <end position="166"/>
    </location>
</feature>
<keyword evidence="11" id="KW-1185">Reference proteome</keyword>
<comment type="cofactor">
    <cofactor evidence="1 7">
        <name>FAD</name>
        <dbReference type="ChEBI" id="CHEBI:57692"/>
    </cofactor>
</comment>
<dbReference type="AlphaFoldDB" id="A0A1T4SU76"/>
<feature type="binding site" evidence="8">
    <location>
        <begin position="193"/>
        <end position="194"/>
    </location>
    <ligand>
        <name>NADP(+)</name>
        <dbReference type="ChEBI" id="CHEBI:58349"/>
    </ligand>
</feature>
<dbReference type="Gene3D" id="3.50.50.60">
    <property type="entry name" value="FAD/NAD(P)-binding domain"/>
    <property type="match status" value="1"/>
</dbReference>
<dbReference type="PRINTS" id="PR00419">
    <property type="entry name" value="ADXRDTASE"/>
</dbReference>
<dbReference type="EMBL" id="FUWJ01000010">
    <property type="protein sequence ID" value="SKA31739.1"/>
    <property type="molecule type" value="Genomic_DNA"/>
</dbReference>
<dbReference type="InterPro" id="IPR036188">
    <property type="entry name" value="FAD/NAD-bd_sf"/>
</dbReference>
<evidence type="ECO:0000256" key="7">
    <source>
        <dbReference type="PIRSR" id="PIRSR000362-1"/>
    </source>
</evidence>
<feature type="binding site" evidence="7">
    <location>
        <position position="42"/>
    </location>
    <ligand>
        <name>FAD</name>
        <dbReference type="ChEBI" id="CHEBI:57692"/>
    </ligand>
</feature>
<evidence type="ECO:0000313" key="11">
    <source>
        <dbReference type="Proteomes" id="UP000190092"/>
    </source>
</evidence>
<protein>
    <submittedName>
        <fullName evidence="10">Ferredoxin--NADP+ reductase</fullName>
    </submittedName>
</protein>
<dbReference type="RefSeq" id="WP_085936857.1">
    <property type="nucleotide sequence ID" value="NZ_FUWJ01000010.1"/>
</dbReference>
<evidence type="ECO:0000256" key="2">
    <source>
        <dbReference type="ARBA" id="ARBA00008312"/>
    </source>
</evidence>
<dbReference type="OrthoDB" id="9803192at2"/>
<keyword evidence="5 8" id="KW-0521">NADP</keyword>
<dbReference type="STRING" id="225324.SAMN02745126_05107"/>
<dbReference type="InterPro" id="IPR055275">
    <property type="entry name" value="Ferredox_Rdtase"/>
</dbReference>
<proteinExistence type="inferred from homology"/>
<evidence type="ECO:0000256" key="5">
    <source>
        <dbReference type="ARBA" id="ARBA00022857"/>
    </source>
</evidence>
<dbReference type="GO" id="GO:0016491">
    <property type="term" value="F:oxidoreductase activity"/>
    <property type="evidence" value="ECO:0007669"/>
    <property type="project" value="UniProtKB-KW"/>
</dbReference>
<keyword evidence="3" id="KW-0285">Flavoprotein</keyword>
<dbReference type="PANTHER" id="PTHR48467">
    <property type="entry name" value="GLUTAMATE SYNTHASE 1 [NADH], CHLOROPLASTIC-LIKE"/>
    <property type="match status" value="1"/>
</dbReference>
<keyword evidence="6" id="KW-0560">Oxidoreductase</keyword>
<feature type="binding site" evidence="7">
    <location>
        <position position="312"/>
    </location>
    <ligand>
        <name>FAD</name>
        <dbReference type="ChEBI" id="CHEBI:57692"/>
    </ligand>
</feature>
<name>A0A1T4SU76_9HYPH</name>
<feature type="binding site" evidence="8">
    <location>
        <position position="319"/>
    </location>
    <ligand>
        <name>NADP(+)</name>
        <dbReference type="ChEBI" id="CHEBI:58349"/>
    </ligand>
</feature>
<evidence type="ECO:0000313" key="10">
    <source>
        <dbReference type="EMBL" id="SKA31739.1"/>
    </source>
</evidence>
<accession>A0A1T4SU76</accession>
<dbReference type="InterPro" id="IPR021163">
    <property type="entry name" value="Ferredox_Rdtase_adrenod"/>
</dbReference>
<dbReference type="SUPFAM" id="SSF51971">
    <property type="entry name" value="Nucleotide-binding domain"/>
    <property type="match status" value="1"/>
</dbReference>
<dbReference type="Pfam" id="PF07992">
    <property type="entry name" value="Pyr_redox_2"/>
    <property type="match status" value="1"/>
</dbReference>
<evidence type="ECO:0000256" key="4">
    <source>
        <dbReference type="ARBA" id="ARBA00022827"/>
    </source>
</evidence>
<reference evidence="11" key="1">
    <citation type="submission" date="2017-02" db="EMBL/GenBank/DDBJ databases">
        <authorList>
            <person name="Varghese N."/>
            <person name="Submissions S."/>
        </authorList>
    </citation>
    <scope>NUCLEOTIDE SEQUENCE [LARGE SCALE GENOMIC DNA]</scope>
    <source>
        <strain evidence="11">ATCC 27094</strain>
    </source>
</reference>
<gene>
    <name evidence="10" type="ORF">SAMN02745126_05107</name>
</gene>
<feature type="binding site" evidence="8">
    <location>
        <begin position="149"/>
        <end position="152"/>
    </location>
    <ligand>
        <name>NADP(+)</name>
        <dbReference type="ChEBI" id="CHEBI:58349"/>
    </ligand>
</feature>
<evidence type="ECO:0000256" key="1">
    <source>
        <dbReference type="ARBA" id="ARBA00001974"/>
    </source>
</evidence>
<sequence>MTYRVAIVGAGPSGFYAADGLLRGQPDLRIDIIDRLPTPFGLVRGGVAPDHQGTKAVVRQFDRLLAQPGVRFAGNIEIGRDLSWDELRAGYDAVIVATGMVIDRKLEIPGEDLPHVWGSWRFVAWLNGHPDFRHGPDLSQVRRVAVIGNGNVALDVARILAKSADEMAKSDIVPESANAIAAAPLTDIYVIGRRGPEQASFTSNELAEMGRLGRAVALADADALAVEPPAEGPTPERLRKAKNLEILRGFAVNKAGAKPISVHFRFNARPVAVRRGEIELSTGVVPADLVVTCIGYRGDDFPQGEGVFAVGWARRGPTGTIPTNRADSHAVAQDVLKWLKDRDPKSGPDPMPLSIDAAGWRRIDEAEVAAGAAQGRPRVKLTDWEALLRVAQGQ</sequence>
<dbReference type="Proteomes" id="UP000190092">
    <property type="component" value="Unassembled WGS sequence"/>
</dbReference>